<dbReference type="InterPro" id="IPR029045">
    <property type="entry name" value="ClpP/crotonase-like_dom_sf"/>
</dbReference>
<evidence type="ECO:0000259" key="2">
    <source>
        <dbReference type="SMART" id="SM00245"/>
    </source>
</evidence>
<dbReference type="Gene3D" id="3.30.750.44">
    <property type="match status" value="1"/>
</dbReference>
<dbReference type="CDD" id="cd07563">
    <property type="entry name" value="Peptidase_S41_IRBP"/>
    <property type="match status" value="1"/>
</dbReference>
<dbReference type="Pfam" id="PF14684">
    <property type="entry name" value="Tricorn_C1"/>
    <property type="match status" value="1"/>
</dbReference>
<organism evidence="3 4">
    <name type="scientific">Shiella aurantiaca</name>
    <dbReference type="NCBI Taxonomy" id="3058365"/>
    <lineage>
        <taxon>Bacteria</taxon>
        <taxon>Pseudomonadati</taxon>
        <taxon>Bacteroidota</taxon>
        <taxon>Cytophagia</taxon>
        <taxon>Cytophagales</taxon>
        <taxon>Shiellaceae</taxon>
        <taxon>Shiella</taxon>
    </lineage>
</organism>
<dbReference type="SUPFAM" id="SSF52096">
    <property type="entry name" value="ClpP/crotonase"/>
    <property type="match status" value="1"/>
</dbReference>
<protein>
    <submittedName>
        <fullName evidence="3">S41 family peptidase</fullName>
    </submittedName>
</protein>
<dbReference type="EMBL" id="JAUHJS010000005">
    <property type="protein sequence ID" value="MDN4166158.1"/>
    <property type="molecule type" value="Genomic_DNA"/>
</dbReference>
<feature type="signal peptide" evidence="1">
    <location>
        <begin position="1"/>
        <end position="18"/>
    </location>
</feature>
<dbReference type="PANTHER" id="PTHR32060">
    <property type="entry name" value="TAIL-SPECIFIC PROTEASE"/>
    <property type="match status" value="1"/>
</dbReference>
<comment type="caution">
    <text evidence="3">The sequence shown here is derived from an EMBL/GenBank/DDBJ whole genome shotgun (WGS) entry which is preliminary data.</text>
</comment>
<evidence type="ECO:0000313" key="4">
    <source>
        <dbReference type="Proteomes" id="UP001168552"/>
    </source>
</evidence>
<sequence length="344" mass="39392">MKKIVVLALLALSLGSCHKNLVEPEKEEISGVENFDYVWNTIDQKYSFFTDKNIDWDAIREEYRPKARTARTTLELFDVIADMLFELEDGHVNLSAGFDLSRNWEWYLNYPQNFNYTVLERNYWVQDYQISGPFHNAIIDSVGYIYYESFSDEINESLLNYLILKFNDRRYNSQGIVCKGIIIDVRNNGGGLVNGAELFAGRFADKKTLVSTRLYKNGPGHDDFSKPHDEYIEPVGDERYTKPVVVLTNRSCYSATNFFANSMKHFPNVTLMGDSTGGGGGLPINDEMPLGWRFRFSTTKSFDSEGNNLEFGVAPDIFVNMDSEDEKNGIDTILEEALFFIKNQ</sequence>
<dbReference type="PANTHER" id="PTHR32060:SF22">
    <property type="entry name" value="CARBOXYL-TERMINAL-PROCESSING PEPTIDASE 3, CHLOROPLASTIC"/>
    <property type="match status" value="1"/>
</dbReference>
<gene>
    <name evidence="3" type="ORF">QWY31_11635</name>
</gene>
<dbReference type="Proteomes" id="UP001168552">
    <property type="component" value="Unassembled WGS sequence"/>
</dbReference>
<evidence type="ECO:0000256" key="1">
    <source>
        <dbReference type="SAM" id="SignalP"/>
    </source>
</evidence>
<dbReference type="InterPro" id="IPR028204">
    <property type="entry name" value="Tricorn_C1"/>
</dbReference>
<dbReference type="InterPro" id="IPR005151">
    <property type="entry name" value="Tail-specific_protease"/>
</dbReference>
<proteinExistence type="predicted"/>
<feature type="chain" id="PRO_5047374178" evidence="1">
    <location>
        <begin position="19"/>
        <end position="344"/>
    </location>
</feature>
<dbReference type="Pfam" id="PF03572">
    <property type="entry name" value="Peptidase_S41"/>
    <property type="match status" value="1"/>
</dbReference>
<dbReference type="Gene3D" id="3.90.226.10">
    <property type="entry name" value="2-enoyl-CoA Hydratase, Chain A, domain 1"/>
    <property type="match status" value="1"/>
</dbReference>
<dbReference type="PROSITE" id="PS51257">
    <property type="entry name" value="PROKAR_LIPOPROTEIN"/>
    <property type="match status" value="1"/>
</dbReference>
<feature type="domain" description="Tail specific protease" evidence="2">
    <location>
        <begin position="111"/>
        <end position="320"/>
    </location>
</feature>
<evidence type="ECO:0000313" key="3">
    <source>
        <dbReference type="EMBL" id="MDN4166158.1"/>
    </source>
</evidence>
<dbReference type="SMART" id="SM00245">
    <property type="entry name" value="TSPc"/>
    <property type="match status" value="1"/>
</dbReference>
<reference evidence="3" key="1">
    <citation type="submission" date="2023-06" db="EMBL/GenBank/DDBJ databases">
        <title>Cytophagales bacterium Strain LB-30, isolated from soil.</title>
        <authorList>
            <person name="Liu B."/>
        </authorList>
    </citation>
    <scope>NUCLEOTIDE SEQUENCE</scope>
    <source>
        <strain evidence="3">LB-30</strain>
    </source>
</reference>
<dbReference type="RefSeq" id="WP_320004691.1">
    <property type="nucleotide sequence ID" value="NZ_JAUHJS010000005.1"/>
</dbReference>
<keyword evidence="4" id="KW-1185">Reference proteome</keyword>
<accession>A0ABT8F796</accession>
<keyword evidence="1" id="KW-0732">Signal</keyword>
<name>A0ABT8F796_9BACT</name>